<feature type="region of interest" description="Disordered" evidence="7">
    <location>
        <begin position="1"/>
        <end position="25"/>
    </location>
</feature>
<dbReference type="GO" id="GO:0005576">
    <property type="term" value="C:extracellular region"/>
    <property type="evidence" value="ECO:0007669"/>
    <property type="project" value="UniProtKB-SubCell"/>
</dbReference>
<keyword evidence="9" id="KW-1185">Reference proteome</keyword>
<organism evidence="8 9">
    <name type="scientific">Phytophthora boehmeriae</name>
    <dbReference type="NCBI Taxonomy" id="109152"/>
    <lineage>
        <taxon>Eukaryota</taxon>
        <taxon>Sar</taxon>
        <taxon>Stramenopiles</taxon>
        <taxon>Oomycota</taxon>
        <taxon>Peronosporomycetes</taxon>
        <taxon>Peronosporales</taxon>
        <taxon>Peronosporaceae</taxon>
        <taxon>Phytophthora</taxon>
    </lineage>
</organism>
<dbReference type="InterPro" id="IPR031825">
    <property type="entry name" value="RXLR"/>
</dbReference>
<evidence type="ECO:0000256" key="3">
    <source>
        <dbReference type="ARBA" id="ARBA00022525"/>
    </source>
</evidence>
<comment type="caution">
    <text evidence="8">The sequence shown here is derived from an EMBL/GenBank/DDBJ whole genome shotgun (WGS) entry which is preliminary data.</text>
</comment>
<comment type="domain">
    <text evidence="5">The RxLR-dEER motif acts to carry the protein into the host cell cytoplasm through binding to cell surface phosphatidylinositol-3-phosphate.</text>
</comment>
<keyword evidence="6" id="KW-0175">Coiled coil</keyword>
<feature type="non-terminal residue" evidence="8">
    <location>
        <position position="121"/>
    </location>
</feature>
<reference evidence="8" key="1">
    <citation type="submission" date="2021-02" db="EMBL/GenBank/DDBJ databases">
        <authorList>
            <person name="Palmer J.M."/>
        </authorList>
    </citation>
    <scope>NUCLEOTIDE SEQUENCE</scope>
    <source>
        <strain evidence="8">SCRP23</strain>
    </source>
</reference>
<evidence type="ECO:0000256" key="1">
    <source>
        <dbReference type="ARBA" id="ARBA00004613"/>
    </source>
</evidence>
<name>A0A8T1V4W4_9STRA</name>
<keyword evidence="3 5" id="KW-0964">Secreted</keyword>
<evidence type="ECO:0000256" key="4">
    <source>
        <dbReference type="ARBA" id="ARBA00022729"/>
    </source>
</evidence>
<proteinExistence type="inferred from homology"/>
<sequence>MAMTCSMTSDATADPAPIGHVGGAGQRQLRAYDSDGALETEERGGGVNFGGLRKFVEGEASTSKAAAKAAKTFEEKAAKAQKQADDMLRSDRLAALGYAKWNDKGYSLDDLTKLLNLDNNP</sequence>
<gene>
    <name evidence="8" type="ORF">PHYBOEH_003643</name>
</gene>
<comment type="function">
    <text evidence="5">Effector that suppresses plant defense responses during pathogen infection.</text>
</comment>
<evidence type="ECO:0000256" key="2">
    <source>
        <dbReference type="ARBA" id="ARBA00010400"/>
    </source>
</evidence>
<dbReference type="Pfam" id="PF16810">
    <property type="entry name" value="RXLR"/>
    <property type="match status" value="1"/>
</dbReference>
<comment type="similarity">
    <text evidence="2 5">Belongs to the RxLR effector family.</text>
</comment>
<feature type="compositionally biased region" description="Polar residues" evidence="7">
    <location>
        <begin position="1"/>
        <end position="11"/>
    </location>
</feature>
<protein>
    <recommendedName>
        <fullName evidence="5">RxLR effector protein</fullName>
    </recommendedName>
</protein>
<evidence type="ECO:0000313" key="8">
    <source>
        <dbReference type="EMBL" id="KAG7375139.1"/>
    </source>
</evidence>
<evidence type="ECO:0000256" key="6">
    <source>
        <dbReference type="SAM" id="Coils"/>
    </source>
</evidence>
<dbReference type="Proteomes" id="UP000693981">
    <property type="component" value="Unassembled WGS sequence"/>
</dbReference>
<comment type="subcellular location">
    <subcellularLocation>
        <location evidence="1 5">Secreted</location>
    </subcellularLocation>
</comment>
<dbReference type="AlphaFoldDB" id="A0A8T1V4W4"/>
<evidence type="ECO:0000256" key="7">
    <source>
        <dbReference type="SAM" id="MobiDB-lite"/>
    </source>
</evidence>
<dbReference type="EMBL" id="JAGDFL010002019">
    <property type="protein sequence ID" value="KAG7375139.1"/>
    <property type="molecule type" value="Genomic_DNA"/>
</dbReference>
<feature type="coiled-coil region" evidence="6">
    <location>
        <begin position="63"/>
        <end position="90"/>
    </location>
</feature>
<keyword evidence="4" id="KW-0732">Signal</keyword>
<accession>A0A8T1V4W4</accession>
<evidence type="ECO:0000256" key="5">
    <source>
        <dbReference type="RuleBase" id="RU367124"/>
    </source>
</evidence>
<evidence type="ECO:0000313" key="9">
    <source>
        <dbReference type="Proteomes" id="UP000693981"/>
    </source>
</evidence>